<evidence type="ECO:0000313" key="4">
    <source>
        <dbReference type="Proteomes" id="UP000061839"/>
    </source>
</evidence>
<dbReference type="Proteomes" id="UP000061839">
    <property type="component" value="Chromosome"/>
</dbReference>
<dbReference type="InterPro" id="IPR050631">
    <property type="entry name" value="PheA/TfdB_FAD_monoxygenase"/>
</dbReference>
<keyword evidence="4" id="KW-1185">Reference proteome</keyword>
<proteinExistence type="predicted"/>
<dbReference type="HOGENOM" id="CLU_033626_0_0_11"/>
<dbReference type="PATRIC" id="fig|1618207.4.peg.1097"/>
<sequence length="417" mass="45950">MERRDCVIAGGGPAGVMLGLILARAGLKVTVLEKHCDFFRDFRGDTVHPATLRVLDELGLGERFRKLPQSRLGNVQIPDGKGQTITFGDFDSLRAPYNYVAMVPQWDLLNLLVEAAQQEPNFQLMMNTTATEVVLHGGSADGVRYQKKNGETGEIRATLTVACDGRHSTLRSFAGLVPIEYPTPFDTWWFRISRNTDEQSAISTLIPRIGEDGLWLSLTRPDYFQVAYFGAKGSGPELRAAGIESFRRRLAKAMPNFSDRVEEIESIDELHFLDVKLNRLPHWYKPGFLAIGDAAHAMSPAGGVGINLAIQDAVAAGRMLAKPLLRGQVPLNTLAAIQRRRWLPMAVIQGLQRMLHAAVFGPAVSGNSAGFPRSILFAVKHFPLARKIPPRLIGFGPRPEHAPSFARRREVAEGARS</sequence>
<keyword evidence="1" id="KW-0560">Oxidoreductase</keyword>
<feature type="domain" description="FAD-binding" evidence="2">
    <location>
        <begin position="5"/>
        <end position="335"/>
    </location>
</feature>
<dbReference type="KEGG" id="ari:UM93_05395"/>
<dbReference type="Gene3D" id="3.50.50.60">
    <property type="entry name" value="FAD/NAD(P)-binding domain"/>
    <property type="match status" value="1"/>
</dbReference>
<dbReference type="InterPro" id="IPR036188">
    <property type="entry name" value="FAD/NAD-bd_sf"/>
</dbReference>
<dbReference type="Pfam" id="PF01494">
    <property type="entry name" value="FAD_binding_3"/>
    <property type="match status" value="1"/>
</dbReference>
<organism evidence="3 4">
    <name type="scientific">Psychromicrobium lacuslunae</name>
    <dbReference type="NCBI Taxonomy" id="1618207"/>
    <lineage>
        <taxon>Bacteria</taxon>
        <taxon>Bacillati</taxon>
        <taxon>Actinomycetota</taxon>
        <taxon>Actinomycetes</taxon>
        <taxon>Micrococcales</taxon>
        <taxon>Micrococcaceae</taxon>
        <taxon>Psychromicrobium</taxon>
    </lineage>
</organism>
<dbReference type="GO" id="GO:0071949">
    <property type="term" value="F:FAD binding"/>
    <property type="evidence" value="ECO:0007669"/>
    <property type="project" value="InterPro"/>
</dbReference>
<dbReference type="SUPFAM" id="SSF51905">
    <property type="entry name" value="FAD/NAD(P)-binding domain"/>
    <property type="match status" value="1"/>
</dbReference>
<dbReference type="EMBL" id="CP011005">
    <property type="protein sequence ID" value="AJT42904.1"/>
    <property type="molecule type" value="Genomic_DNA"/>
</dbReference>
<dbReference type="OrthoDB" id="9791689at2"/>
<name>A0A0D4C2X5_9MICC</name>
<evidence type="ECO:0000256" key="1">
    <source>
        <dbReference type="ARBA" id="ARBA00023002"/>
    </source>
</evidence>
<reference evidence="3 4" key="1">
    <citation type="journal article" date="2015" name="Genome Announc.">
        <title>Complete Genome Sequencing of Protease-Producing Novel Arthrobacter sp. Strain IHBB 11108 Using PacBio Single-Molecule Real-Time Sequencing Technology.</title>
        <authorList>
            <person name="Kiran S."/>
            <person name="Swarnkar M.K."/>
            <person name="Pal M."/>
            <person name="Thakur R."/>
            <person name="Tewari R."/>
            <person name="Singh A.K."/>
            <person name="Gulati A."/>
        </authorList>
    </citation>
    <scope>NUCLEOTIDE SEQUENCE [LARGE SCALE GENOMIC DNA]</scope>
    <source>
        <strain evidence="3 4">IHBB 11108</strain>
    </source>
</reference>
<dbReference type="NCBIfam" id="NF004833">
    <property type="entry name" value="PRK06185.1-1"/>
    <property type="match status" value="1"/>
</dbReference>
<dbReference type="PANTHER" id="PTHR43476:SF5">
    <property type="entry name" value="FAD-DEPENDENT MONOOXYGENASE"/>
    <property type="match status" value="1"/>
</dbReference>
<dbReference type="GO" id="GO:0016491">
    <property type="term" value="F:oxidoreductase activity"/>
    <property type="evidence" value="ECO:0007669"/>
    <property type="project" value="UniProtKB-KW"/>
</dbReference>
<gene>
    <name evidence="3" type="ORF">UM93_05395</name>
</gene>
<dbReference type="PANTHER" id="PTHR43476">
    <property type="entry name" value="3-(3-HYDROXY-PHENYL)PROPIONATE/3-HYDROXYCINNAMIC ACID HYDROXYLASE"/>
    <property type="match status" value="1"/>
</dbReference>
<dbReference type="InterPro" id="IPR002938">
    <property type="entry name" value="FAD-bd"/>
</dbReference>
<dbReference type="PRINTS" id="PR00420">
    <property type="entry name" value="RNGMNOXGNASE"/>
</dbReference>
<protein>
    <recommendedName>
        <fullName evidence="2">FAD-binding domain-containing protein</fullName>
    </recommendedName>
</protein>
<evidence type="ECO:0000313" key="3">
    <source>
        <dbReference type="EMBL" id="AJT42904.1"/>
    </source>
</evidence>
<evidence type="ECO:0000259" key="2">
    <source>
        <dbReference type="Pfam" id="PF01494"/>
    </source>
</evidence>
<dbReference type="RefSeq" id="WP_045076931.1">
    <property type="nucleotide sequence ID" value="NZ_CP011005.1"/>
</dbReference>
<dbReference type="AlphaFoldDB" id="A0A0D4C2X5"/>
<dbReference type="STRING" id="1618207.UM93_05395"/>
<accession>A0A0D4C2X5</accession>